<gene>
    <name evidence="7" type="ORF">LAMO00422_LOCUS21711</name>
</gene>
<accession>A0A7S0H5Y9</accession>
<protein>
    <recommendedName>
        <fullName evidence="6">Exocyst component Exo84 C-terminal domain-containing protein</fullName>
    </recommendedName>
</protein>
<evidence type="ECO:0000259" key="6">
    <source>
        <dbReference type="Pfam" id="PF16528"/>
    </source>
</evidence>
<sequence>MKSGKPAPRKSRRSSMRPLSKLKNQIKIPGDNNKPLWQAFAGETGRADKVPIQWEKFESTMGFNIEKHMGEFFSKVDISEASKHRRTLEAKQKETAIQLQSFVTDNYTKFIRISNEIMNIEGDMAKLTSMLGAYKGIMKHLQSTSFDFSQFDTEPEDAELQRHQSSMLEADTRSSILREYAKSDKQKIENICEEVGILVYQCKYGEAVEKISEARDILKKPKMLRGSENSAMGKKPSRILKEMVDRQVRSLVTALFAELRRTQTRIGNPWSAGDIQVIRIIRYLRKLGRSEEALEILLKTRSSALKAEVRCIKFQGDAGQYIPSLSRVVFRGIGLCVEEFRSIFPENRGTNPMMAAVVQWVIEELEDFVGRFNTQMAEAQANFFHLAQCLRAAFQYCKKLDTEGLNLTFVLARRLLPIVQQVINRGISTTITHLQKKGGEYSKESWLSKKKIVKDEIEGGGDSKGRFIKKNIKLTTSGSYLYNAIRTLLEGEEQLSLVINEDVLPFSTLELYGTVSKSVIKLLDTAIMYQVRYATHSLSPIREKEHLSIIANLQFLLADLLPRVRRSIEKLFHRNTAHEVVVFEGKLTGFSKHLLKSFCKRRAEIWLDDLKWNKKGIQTRYGKGSESKEKAGEENLSVSPGFLKVIEKCYILMDNIATHLRVKATKRILGDSFEVLFRALSATDLSPIPFSRRGLQQLYLDVSFLLKAASGYMSEDGSLRYARSLIRNARVGYCKRTGEDEAQALNSKEYFEERIVKQMASIKRLDEYEPVDKTSKKRRPRGHTASSSSIIEP</sequence>
<dbReference type="PANTHER" id="PTHR21426:SF12">
    <property type="entry name" value="EXOCYST COMPLEX COMPONENT 8"/>
    <property type="match status" value="1"/>
</dbReference>
<feature type="region of interest" description="Disordered" evidence="5">
    <location>
        <begin position="1"/>
        <end position="28"/>
    </location>
</feature>
<keyword evidence="3" id="KW-0268">Exocytosis</keyword>
<reference evidence="7" key="1">
    <citation type="submission" date="2021-01" db="EMBL/GenBank/DDBJ databases">
        <authorList>
            <person name="Corre E."/>
            <person name="Pelletier E."/>
            <person name="Niang G."/>
            <person name="Scheremetjew M."/>
            <person name="Finn R."/>
            <person name="Kale V."/>
            <person name="Holt S."/>
            <person name="Cochrane G."/>
            <person name="Meng A."/>
            <person name="Brown T."/>
            <person name="Cohen L."/>
        </authorList>
    </citation>
    <scope>NUCLEOTIDE SEQUENCE</scope>
    <source>
        <strain evidence="7">CCMP2058</strain>
    </source>
</reference>
<feature type="region of interest" description="Disordered" evidence="5">
    <location>
        <begin position="768"/>
        <end position="793"/>
    </location>
</feature>
<dbReference type="GO" id="GO:0000145">
    <property type="term" value="C:exocyst"/>
    <property type="evidence" value="ECO:0007669"/>
    <property type="project" value="InterPro"/>
</dbReference>
<dbReference type="InterPro" id="IPR016159">
    <property type="entry name" value="Cullin_repeat-like_dom_sf"/>
</dbReference>
<dbReference type="SUPFAM" id="SSF74788">
    <property type="entry name" value="Cullin repeat-like"/>
    <property type="match status" value="1"/>
</dbReference>
<dbReference type="Pfam" id="PF16528">
    <property type="entry name" value="Exo84_C"/>
    <property type="match status" value="1"/>
</dbReference>
<dbReference type="AlphaFoldDB" id="A0A7S0H5Y9"/>
<evidence type="ECO:0000313" key="7">
    <source>
        <dbReference type="EMBL" id="CAD8462751.1"/>
    </source>
</evidence>
<dbReference type="Gene3D" id="1.20.58.1220">
    <property type="entry name" value="Exo84p, C-terminal helical domain"/>
    <property type="match status" value="1"/>
</dbReference>
<evidence type="ECO:0000256" key="1">
    <source>
        <dbReference type="ARBA" id="ARBA00007210"/>
    </source>
</evidence>
<dbReference type="GO" id="GO:0006887">
    <property type="term" value="P:exocytosis"/>
    <property type="evidence" value="ECO:0007669"/>
    <property type="project" value="UniProtKB-KW"/>
</dbReference>
<evidence type="ECO:0000256" key="5">
    <source>
        <dbReference type="SAM" id="MobiDB-lite"/>
    </source>
</evidence>
<dbReference type="InterPro" id="IPR033961">
    <property type="entry name" value="Exo84"/>
</dbReference>
<dbReference type="EMBL" id="HBEM01031848">
    <property type="protein sequence ID" value="CAD8462751.1"/>
    <property type="molecule type" value="Transcribed_RNA"/>
</dbReference>
<proteinExistence type="inferred from homology"/>
<dbReference type="GO" id="GO:0006893">
    <property type="term" value="P:Golgi to plasma membrane transport"/>
    <property type="evidence" value="ECO:0007669"/>
    <property type="project" value="TreeGrafter"/>
</dbReference>
<keyword evidence="4" id="KW-0653">Protein transport</keyword>
<dbReference type="InterPro" id="IPR042561">
    <property type="entry name" value="Exo84_C_1"/>
</dbReference>
<comment type="similarity">
    <text evidence="1">Belongs to the EXO84 family.</text>
</comment>
<dbReference type="InterPro" id="IPR042560">
    <property type="entry name" value="Exo84_C_2"/>
</dbReference>
<name>A0A7S0H5Y9_9EUKA</name>
<dbReference type="InterPro" id="IPR032403">
    <property type="entry name" value="Exo84_C"/>
</dbReference>
<dbReference type="Pfam" id="PF08700">
    <property type="entry name" value="VPS51_Exo84_N"/>
    <property type="match status" value="1"/>
</dbReference>
<dbReference type="PANTHER" id="PTHR21426">
    <property type="entry name" value="EXOCYST COMPLEX COMPONENT 8"/>
    <property type="match status" value="1"/>
</dbReference>
<feature type="compositionally biased region" description="Polar residues" evidence="5">
    <location>
        <begin position="784"/>
        <end position="793"/>
    </location>
</feature>
<organism evidence="7">
    <name type="scientific">Amorphochlora amoebiformis</name>
    <dbReference type="NCBI Taxonomy" id="1561963"/>
    <lineage>
        <taxon>Eukaryota</taxon>
        <taxon>Sar</taxon>
        <taxon>Rhizaria</taxon>
        <taxon>Cercozoa</taxon>
        <taxon>Chlorarachniophyceae</taxon>
        <taxon>Amorphochlora</taxon>
    </lineage>
</organism>
<dbReference type="GO" id="GO:0015031">
    <property type="term" value="P:protein transport"/>
    <property type="evidence" value="ECO:0007669"/>
    <property type="project" value="UniProtKB-KW"/>
</dbReference>
<feature type="domain" description="Exocyst component Exo84 C-terminal" evidence="6">
    <location>
        <begin position="187"/>
        <end position="408"/>
    </location>
</feature>
<evidence type="ECO:0000256" key="4">
    <source>
        <dbReference type="ARBA" id="ARBA00022927"/>
    </source>
</evidence>
<evidence type="ECO:0000256" key="3">
    <source>
        <dbReference type="ARBA" id="ARBA00022483"/>
    </source>
</evidence>
<evidence type="ECO:0000256" key="2">
    <source>
        <dbReference type="ARBA" id="ARBA00022448"/>
    </source>
</evidence>
<dbReference type="Gene3D" id="1.20.58.1210">
    <property type="entry name" value="Exo84p, N-terminal helical domain"/>
    <property type="match status" value="1"/>
</dbReference>
<keyword evidence="2" id="KW-0813">Transport</keyword>